<proteinExistence type="inferred from homology"/>
<dbReference type="InterPro" id="IPR012556">
    <property type="entry name" value="Entericidin"/>
</dbReference>
<dbReference type="EMBL" id="VWPJ01000005">
    <property type="protein sequence ID" value="KAA5606294.1"/>
    <property type="molecule type" value="Genomic_DNA"/>
</dbReference>
<feature type="signal peptide" evidence="7">
    <location>
        <begin position="1"/>
        <end position="18"/>
    </location>
</feature>
<dbReference type="PROSITE" id="PS51257">
    <property type="entry name" value="PROKAR_LIPOPROTEIN"/>
    <property type="match status" value="1"/>
</dbReference>
<protein>
    <submittedName>
        <fullName evidence="8">Entericidin A/B family lipoprotein</fullName>
    </submittedName>
</protein>
<accession>A0A5M6IDD1</accession>
<keyword evidence="6 8" id="KW-0449">Lipoprotein</keyword>
<evidence type="ECO:0000256" key="2">
    <source>
        <dbReference type="ARBA" id="ARBA00022475"/>
    </source>
</evidence>
<dbReference type="RefSeq" id="WP_150061816.1">
    <property type="nucleotide sequence ID" value="NZ_JACHII010000007.1"/>
</dbReference>
<evidence type="ECO:0000313" key="9">
    <source>
        <dbReference type="Proteomes" id="UP000324065"/>
    </source>
</evidence>
<evidence type="ECO:0000256" key="1">
    <source>
        <dbReference type="ARBA" id="ARBA00010296"/>
    </source>
</evidence>
<evidence type="ECO:0000256" key="7">
    <source>
        <dbReference type="SAM" id="SignalP"/>
    </source>
</evidence>
<keyword evidence="9" id="KW-1185">Reference proteome</keyword>
<dbReference type="OrthoDB" id="7363288at2"/>
<evidence type="ECO:0000256" key="4">
    <source>
        <dbReference type="ARBA" id="ARBA00023136"/>
    </source>
</evidence>
<comment type="caution">
    <text evidence="8">The sequence shown here is derived from an EMBL/GenBank/DDBJ whole genome shotgun (WGS) entry which is preliminary data.</text>
</comment>
<evidence type="ECO:0000256" key="5">
    <source>
        <dbReference type="ARBA" id="ARBA00023139"/>
    </source>
</evidence>
<dbReference type="Pfam" id="PF08085">
    <property type="entry name" value="Entericidin"/>
    <property type="match status" value="1"/>
</dbReference>
<keyword evidence="5" id="KW-0564">Palmitate</keyword>
<keyword evidence="3 7" id="KW-0732">Signal</keyword>
<dbReference type="Proteomes" id="UP000324065">
    <property type="component" value="Unassembled WGS sequence"/>
</dbReference>
<keyword evidence="4" id="KW-0472">Membrane</keyword>
<sequence length="42" mass="4372">MKKLLTLFSMLGVLAVAACNTAEGVGEDMQDAGEAIEDEAND</sequence>
<keyword evidence="2" id="KW-1003">Cell membrane</keyword>
<comment type="similarity">
    <text evidence="1">Belongs to the EcnA/EcnB lipoprotein family.</text>
</comment>
<feature type="chain" id="PRO_5024463509" evidence="7">
    <location>
        <begin position="19"/>
        <end position="42"/>
    </location>
</feature>
<gene>
    <name evidence="8" type="ORF">F1188_07705</name>
</gene>
<dbReference type="AlphaFoldDB" id="A0A5M6IDD1"/>
<reference evidence="8 9" key="1">
    <citation type="submission" date="2019-09" db="EMBL/GenBank/DDBJ databases">
        <title>Genome sequence of Roseospira marina, one of the more divergent members of the non-sulfur purple photosynthetic bacterial family, the Rhodospirillaceae.</title>
        <authorList>
            <person name="Meyer T."/>
            <person name="Kyndt J."/>
        </authorList>
    </citation>
    <scope>NUCLEOTIDE SEQUENCE [LARGE SCALE GENOMIC DNA]</scope>
    <source>
        <strain evidence="8 9">DSM 15113</strain>
    </source>
</reference>
<name>A0A5M6IDD1_9PROT</name>
<evidence type="ECO:0000256" key="3">
    <source>
        <dbReference type="ARBA" id="ARBA00022729"/>
    </source>
</evidence>
<evidence type="ECO:0000313" key="8">
    <source>
        <dbReference type="EMBL" id="KAA5606294.1"/>
    </source>
</evidence>
<organism evidence="8 9">
    <name type="scientific">Roseospira marina</name>
    <dbReference type="NCBI Taxonomy" id="140057"/>
    <lineage>
        <taxon>Bacteria</taxon>
        <taxon>Pseudomonadati</taxon>
        <taxon>Pseudomonadota</taxon>
        <taxon>Alphaproteobacteria</taxon>
        <taxon>Rhodospirillales</taxon>
        <taxon>Rhodospirillaceae</taxon>
        <taxon>Roseospira</taxon>
    </lineage>
</organism>
<evidence type="ECO:0000256" key="6">
    <source>
        <dbReference type="ARBA" id="ARBA00023288"/>
    </source>
</evidence>
<dbReference type="GO" id="GO:0016020">
    <property type="term" value="C:membrane"/>
    <property type="evidence" value="ECO:0007669"/>
    <property type="project" value="InterPro"/>
</dbReference>
<dbReference type="GO" id="GO:0009636">
    <property type="term" value="P:response to toxic substance"/>
    <property type="evidence" value="ECO:0007669"/>
    <property type="project" value="InterPro"/>
</dbReference>